<dbReference type="InterPro" id="IPR029068">
    <property type="entry name" value="Glyas_Bleomycin-R_OHBP_Dase"/>
</dbReference>
<dbReference type="PROSITE" id="PS51819">
    <property type="entry name" value="VOC"/>
    <property type="match status" value="1"/>
</dbReference>
<dbReference type="InterPro" id="IPR052393">
    <property type="entry name" value="Cadmium-induced_rsp"/>
</dbReference>
<protein>
    <submittedName>
        <fullName evidence="2">Glyoxalase/bleomycin resistance/dioxygenase family protein</fullName>
    </submittedName>
</protein>
<dbReference type="PANTHER" id="PTHR41294">
    <property type="entry name" value="CADMIUM-INDUCED PROTEIN CADI"/>
    <property type="match status" value="1"/>
</dbReference>
<evidence type="ECO:0000259" key="1">
    <source>
        <dbReference type="PROSITE" id="PS51819"/>
    </source>
</evidence>
<dbReference type="Proteomes" id="UP001317532">
    <property type="component" value="Chromosome"/>
</dbReference>
<dbReference type="Gene3D" id="3.10.180.10">
    <property type="entry name" value="2,3-Dihydroxybiphenyl 1,2-Dioxygenase, domain 1"/>
    <property type="match status" value="1"/>
</dbReference>
<dbReference type="PANTHER" id="PTHR41294:SF1">
    <property type="entry name" value="CADMIUM-INDUCED PROTEIN CADI"/>
    <property type="match status" value="1"/>
</dbReference>
<dbReference type="InterPro" id="IPR049789">
    <property type="entry name" value="ArsI/CadI-like"/>
</dbReference>
<dbReference type="SUPFAM" id="SSF54593">
    <property type="entry name" value="Glyoxalase/Bleomycin resistance protein/Dihydroxybiphenyl dioxygenase"/>
    <property type="match status" value="1"/>
</dbReference>
<feature type="domain" description="VOC" evidence="1">
    <location>
        <begin position="34"/>
        <end position="150"/>
    </location>
</feature>
<name>A0AAN2C918_UNVUL</name>
<accession>A0AAN2C918</accession>
<proteinExistence type="predicted"/>
<keyword evidence="3" id="KW-1185">Reference proteome</keyword>
<dbReference type="Pfam" id="PF00903">
    <property type="entry name" value="Glyoxalase"/>
    <property type="match status" value="1"/>
</dbReference>
<dbReference type="AlphaFoldDB" id="A0AAN2C918"/>
<dbReference type="EMBL" id="AP025523">
    <property type="protein sequence ID" value="BDE05518.1"/>
    <property type="molecule type" value="Genomic_DNA"/>
</dbReference>
<gene>
    <name evidence="2" type="ORF">WPS_07940</name>
</gene>
<dbReference type="KEGG" id="vab:WPS_07940"/>
<reference evidence="2 3" key="1">
    <citation type="journal article" date="2022" name="ISME Commun">
        <title>Vulcanimicrobium alpinus gen. nov. sp. nov., the first cultivated representative of the candidate phylum 'Eremiobacterota', is a metabolically versatile aerobic anoxygenic phototroph.</title>
        <authorList>
            <person name="Yabe S."/>
            <person name="Muto K."/>
            <person name="Abe K."/>
            <person name="Yokota A."/>
            <person name="Staudigel H."/>
            <person name="Tebo B.M."/>
        </authorList>
    </citation>
    <scope>NUCLEOTIDE SEQUENCE [LARGE SCALE GENOMIC DNA]</scope>
    <source>
        <strain evidence="2 3">WC8-2</strain>
    </source>
</reference>
<sequence length="164" mass="18524">MHLRNIDERRCFDRVWGRLGRRFDKLSVTGDGRMKMHLNLGTRDLERSVAFYGTLLGAAPAKRLPDYALFVTEEPGLELALDLDAQARAGEAEHFGIVVDSTDAVDAQIARLEREGFAVDVERDETCCYAKQTKVWASDPDGRRWETYVVHEETETRDGDACCA</sequence>
<dbReference type="GO" id="GO:0046686">
    <property type="term" value="P:response to cadmium ion"/>
    <property type="evidence" value="ECO:0007669"/>
    <property type="project" value="TreeGrafter"/>
</dbReference>
<dbReference type="NCBIfam" id="NF041414">
    <property type="entry name" value="ArsI_CadI_VOC"/>
    <property type="match status" value="1"/>
</dbReference>
<evidence type="ECO:0000313" key="2">
    <source>
        <dbReference type="EMBL" id="BDE05518.1"/>
    </source>
</evidence>
<organism evidence="2 3">
    <name type="scientific">Vulcanimicrobium alpinum</name>
    <dbReference type="NCBI Taxonomy" id="3016050"/>
    <lineage>
        <taxon>Bacteria</taxon>
        <taxon>Bacillati</taxon>
        <taxon>Vulcanimicrobiota</taxon>
        <taxon>Vulcanimicrobiia</taxon>
        <taxon>Vulcanimicrobiales</taxon>
        <taxon>Vulcanimicrobiaceae</taxon>
        <taxon>Vulcanimicrobium</taxon>
    </lineage>
</organism>
<dbReference type="InterPro" id="IPR004360">
    <property type="entry name" value="Glyas_Fos-R_dOase_dom"/>
</dbReference>
<evidence type="ECO:0000313" key="3">
    <source>
        <dbReference type="Proteomes" id="UP001317532"/>
    </source>
</evidence>
<dbReference type="InterPro" id="IPR037523">
    <property type="entry name" value="VOC_core"/>
</dbReference>